<name>A0A2T4JNP8_9RHOB</name>
<keyword evidence="3" id="KW-1185">Reference proteome</keyword>
<dbReference type="InterPro" id="IPR016195">
    <property type="entry name" value="Pol/histidinol_Pase-like"/>
</dbReference>
<dbReference type="EMBL" id="PZKG01000235">
    <property type="protein sequence ID" value="PTE19530.1"/>
    <property type="molecule type" value="Genomic_DNA"/>
</dbReference>
<evidence type="ECO:0000313" key="2">
    <source>
        <dbReference type="EMBL" id="PTE19530.1"/>
    </source>
</evidence>
<comment type="caution">
    <text evidence="2">The sequence shown here is derived from an EMBL/GenBank/DDBJ whole genome shotgun (WGS) entry which is preliminary data.</text>
</comment>
<dbReference type="Gene3D" id="3.20.20.140">
    <property type="entry name" value="Metal-dependent hydrolases"/>
    <property type="match status" value="1"/>
</dbReference>
<proteinExistence type="predicted"/>
<dbReference type="OrthoDB" id="9803237at2"/>
<dbReference type="PANTHER" id="PTHR32294:SF4">
    <property type="entry name" value="ERROR-PRONE DNA POLYMERASE"/>
    <property type="match status" value="1"/>
</dbReference>
<feature type="non-terminal residue" evidence="2">
    <location>
        <position position="87"/>
    </location>
</feature>
<organism evidence="2 3">
    <name type="scientific">Cereibacter changlensis JA139</name>
    <dbReference type="NCBI Taxonomy" id="1188249"/>
    <lineage>
        <taxon>Bacteria</taxon>
        <taxon>Pseudomonadati</taxon>
        <taxon>Pseudomonadota</taxon>
        <taxon>Alphaproteobacteria</taxon>
        <taxon>Rhodobacterales</taxon>
        <taxon>Paracoccaceae</taxon>
        <taxon>Cereibacter</taxon>
    </lineage>
</organism>
<dbReference type="Proteomes" id="UP000241010">
    <property type="component" value="Unassembled WGS sequence"/>
</dbReference>
<protein>
    <recommendedName>
        <fullName evidence="1">Polymerase/histidinol phosphatase N-terminal domain-containing protein</fullName>
    </recommendedName>
</protein>
<dbReference type="InterPro" id="IPR003141">
    <property type="entry name" value="Pol/His_phosphatase_N"/>
</dbReference>
<dbReference type="GO" id="GO:0006260">
    <property type="term" value="P:DNA replication"/>
    <property type="evidence" value="ECO:0007669"/>
    <property type="project" value="InterPro"/>
</dbReference>
<dbReference type="SUPFAM" id="SSF89550">
    <property type="entry name" value="PHP domain-like"/>
    <property type="match status" value="1"/>
</dbReference>
<dbReference type="PANTHER" id="PTHR32294">
    <property type="entry name" value="DNA POLYMERASE III SUBUNIT ALPHA"/>
    <property type="match status" value="1"/>
</dbReference>
<evidence type="ECO:0000259" key="1">
    <source>
        <dbReference type="SMART" id="SM00481"/>
    </source>
</evidence>
<gene>
    <name evidence="2" type="ORF">C5F48_22405</name>
</gene>
<dbReference type="AlphaFoldDB" id="A0A2T4JNP8"/>
<dbReference type="RefSeq" id="WP_146170712.1">
    <property type="nucleotide sequence ID" value="NZ_PZKG01000235.1"/>
</dbReference>
<evidence type="ECO:0000313" key="3">
    <source>
        <dbReference type="Proteomes" id="UP000241010"/>
    </source>
</evidence>
<dbReference type="Pfam" id="PF02811">
    <property type="entry name" value="PHP"/>
    <property type="match status" value="1"/>
</dbReference>
<dbReference type="InterPro" id="IPR004805">
    <property type="entry name" value="DnaE2/DnaE/PolC"/>
</dbReference>
<dbReference type="InterPro" id="IPR004013">
    <property type="entry name" value="PHP_dom"/>
</dbReference>
<feature type="domain" description="Polymerase/histidinol phosphatase N-terminal" evidence="1">
    <location>
        <begin position="27"/>
        <end position="81"/>
    </location>
</feature>
<reference evidence="2 3" key="1">
    <citation type="submission" date="2018-03" db="EMBL/GenBank/DDBJ databases">
        <title>Cereibacter changlensis.</title>
        <authorList>
            <person name="Meyer T.E."/>
            <person name="Miller S."/>
            <person name="Lodha T."/>
            <person name="Gandham S."/>
            <person name="Chintalapati S."/>
            <person name="Chintalapati V.R."/>
        </authorList>
    </citation>
    <scope>NUCLEOTIDE SEQUENCE [LARGE SCALE GENOMIC DNA]</scope>
    <source>
        <strain evidence="2 3">JA139</strain>
    </source>
</reference>
<accession>A0A2T4JNP8</accession>
<sequence length="87" mass="9318">MSRAAHPTEDSAAARPADRWLQAEAYAELCVTSNFTFLTGASHPEELVTRAAELGLAAIAITDRNSVAGVVRAFSALKELDRMRSEG</sequence>
<dbReference type="GO" id="GO:0008408">
    <property type="term" value="F:3'-5' exonuclease activity"/>
    <property type="evidence" value="ECO:0007669"/>
    <property type="project" value="InterPro"/>
</dbReference>
<dbReference type="SMART" id="SM00481">
    <property type="entry name" value="POLIIIAc"/>
    <property type="match status" value="1"/>
</dbReference>